<keyword evidence="1" id="KW-0808">Transferase</keyword>
<dbReference type="EMBL" id="SJPW01000002">
    <property type="protein sequence ID" value="TWU58410.1"/>
    <property type="molecule type" value="Genomic_DNA"/>
</dbReference>
<dbReference type="PANTHER" id="PTHR35866:SF1">
    <property type="entry name" value="YKGJ FAMILY CYSTEINE CLUSTER PROTEIN"/>
    <property type="match status" value="1"/>
</dbReference>
<dbReference type="GO" id="GO:0032259">
    <property type="term" value="P:methylation"/>
    <property type="evidence" value="ECO:0007669"/>
    <property type="project" value="UniProtKB-KW"/>
</dbReference>
<protein>
    <submittedName>
        <fullName evidence="1">Flagellin N-methylase</fullName>
    </submittedName>
</protein>
<keyword evidence="1" id="KW-0489">Methyltransferase</keyword>
<dbReference type="GO" id="GO:0008168">
    <property type="term" value="F:methyltransferase activity"/>
    <property type="evidence" value="ECO:0007669"/>
    <property type="project" value="UniProtKB-KW"/>
</dbReference>
<keyword evidence="1" id="KW-0282">Flagellum</keyword>
<keyword evidence="1" id="KW-0966">Cell projection</keyword>
<evidence type="ECO:0000313" key="2">
    <source>
        <dbReference type="Proteomes" id="UP000318288"/>
    </source>
</evidence>
<dbReference type="Pfam" id="PF03692">
    <property type="entry name" value="CxxCxxCC"/>
    <property type="match status" value="1"/>
</dbReference>
<name>A0A5C6FCR0_9BACT</name>
<reference evidence="1 2" key="1">
    <citation type="submission" date="2019-02" db="EMBL/GenBank/DDBJ databases">
        <title>Deep-cultivation of Planctomycetes and their phenomic and genomic characterization uncovers novel biology.</title>
        <authorList>
            <person name="Wiegand S."/>
            <person name="Jogler M."/>
            <person name="Boedeker C."/>
            <person name="Pinto D."/>
            <person name="Vollmers J."/>
            <person name="Rivas-Marin E."/>
            <person name="Kohn T."/>
            <person name="Peeters S.H."/>
            <person name="Heuer A."/>
            <person name="Rast P."/>
            <person name="Oberbeckmann S."/>
            <person name="Bunk B."/>
            <person name="Jeske O."/>
            <person name="Meyerdierks A."/>
            <person name="Storesund J.E."/>
            <person name="Kallscheuer N."/>
            <person name="Luecker S."/>
            <person name="Lage O.M."/>
            <person name="Pohl T."/>
            <person name="Merkel B.J."/>
            <person name="Hornburger P."/>
            <person name="Mueller R.-W."/>
            <person name="Bruemmer F."/>
            <person name="Labrenz M."/>
            <person name="Spormann A.M."/>
            <person name="Op Den Camp H."/>
            <person name="Overmann J."/>
            <person name="Amann R."/>
            <person name="Jetten M.S.M."/>
            <person name="Mascher T."/>
            <person name="Medema M.H."/>
            <person name="Devos D.P."/>
            <person name="Kaster A.-K."/>
            <person name="Ovreas L."/>
            <person name="Rohde M."/>
            <person name="Galperin M.Y."/>
            <person name="Jogler C."/>
        </authorList>
    </citation>
    <scope>NUCLEOTIDE SEQUENCE [LARGE SCALE GENOMIC DNA]</scope>
    <source>
        <strain evidence="1 2">Poly51</strain>
    </source>
</reference>
<dbReference type="PANTHER" id="PTHR35866">
    <property type="entry name" value="PUTATIVE-RELATED"/>
    <property type="match status" value="1"/>
</dbReference>
<comment type="caution">
    <text evidence="1">The sequence shown here is derived from an EMBL/GenBank/DDBJ whole genome shotgun (WGS) entry which is preliminary data.</text>
</comment>
<proteinExistence type="predicted"/>
<accession>A0A5C6FCR0</accession>
<sequence length="150" mass="17149">MNKKNKRHAKSKTVQAPWYEDGLRFECTQCGACCSGDPGYVWVADKEIAAMAEEMEMSVETFSHRFVRQVGAQQSLVEYPDGDCILLDPDTRKCSVYASRPTQCRTWPFWDSNLNKPRDWKETCEVCPGAGQGKLYSLEKIEVQRKKKSV</sequence>
<dbReference type="RefSeq" id="WP_146455279.1">
    <property type="nucleotide sequence ID" value="NZ_SJPW01000002.1"/>
</dbReference>
<gene>
    <name evidence="1" type="ORF">Poly51_11880</name>
</gene>
<dbReference type="Proteomes" id="UP000318288">
    <property type="component" value="Unassembled WGS sequence"/>
</dbReference>
<evidence type="ECO:0000313" key="1">
    <source>
        <dbReference type="EMBL" id="TWU58410.1"/>
    </source>
</evidence>
<keyword evidence="1" id="KW-0969">Cilium</keyword>
<keyword evidence="2" id="KW-1185">Reference proteome</keyword>
<dbReference type="InterPro" id="IPR005358">
    <property type="entry name" value="Puta_zinc/iron-chelating_dom"/>
</dbReference>
<dbReference type="AlphaFoldDB" id="A0A5C6FCR0"/>
<organism evidence="1 2">
    <name type="scientific">Rubripirellula tenax</name>
    <dbReference type="NCBI Taxonomy" id="2528015"/>
    <lineage>
        <taxon>Bacteria</taxon>
        <taxon>Pseudomonadati</taxon>
        <taxon>Planctomycetota</taxon>
        <taxon>Planctomycetia</taxon>
        <taxon>Pirellulales</taxon>
        <taxon>Pirellulaceae</taxon>
        <taxon>Rubripirellula</taxon>
    </lineage>
</organism>
<dbReference type="OrthoDB" id="9810361at2"/>